<keyword evidence="1 4" id="KW-0349">Heme</keyword>
<dbReference type="Pfam" id="PF13442">
    <property type="entry name" value="Cytochrome_CBB3"/>
    <property type="match status" value="1"/>
</dbReference>
<proteinExistence type="predicted"/>
<reference evidence="7" key="1">
    <citation type="journal article" date="2019" name="Int. J. Syst. Evol. Microbiol.">
        <title>The Global Catalogue of Microorganisms (GCM) 10K type strain sequencing project: providing services to taxonomists for standard genome sequencing and annotation.</title>
        <authorList>
            <consortium name="The Broad Institute Genomics Platform"/>
            <consortium name="The Broad Institute Genome Sequencing Center for Infectious Disease"/>
            <person name="Wu L."/>
            <person name="Ma J."/>
        </authorList>
    </citation>
    <scope>NUCLEOTIDE SEQUENCE [LARGE SCALE GENOMIC DNA]</scope>
    <source>
        <strain evidence="7">CGMCC 4.7466</strain>
    </source>
</reference>
<keyword evidence="3 4" id="KW-0408">Iron</keyword>
<evidence type="ECO:0000256" key="3">
    <source>
        <dbReference type="ARBA" id="ARBA00023004"/>
    </source>
</evidence>
<dbReference type="Pfam" id="PF22807">
    <property type="entry name" value="TrAA12"/>
    <property type="match status" value="2"/>
</dbReference>
<name>A0ABV9SWB4_9BACT</name>
<organism evidence="6 7">
    <name type="scientific">Negadavirga shengliensis</name>
    <dbReference type="NCBI Taxonomy" id="1389218"/>
    <lineage>
        <taxon>Bacteria</taxon>
        <taxon>Pseudomonadati</taxon>
        <taxon>Bacteroidota</taxon>
        <taxon>Cytophagia</taxon>
        <taxon>Cytophagales</taxon>
        <taxon>Cyclobacteriaceae</taxon>
        <taxon>Negadavirga</taxon>
    </lineage>
</organism>
<dbReference type="InterPro" id="IPR051459">
    <property type="entry name" value="Cytochrome_c-type_DH"/>
</dbReference>
<evidence type="ECO:0000313" key="7">
    <source>
        <dbReference type="Proteomes" id="UP001595818"/>
    </source>
</evidence>
<dbReference type="InterPro" id="IPR011041">
    <property type="entry name" value="Quinoprot_gluc/sorb_DH_b-prop"/>
</dbReference>
<dbReference type="PROSITE" id="PS51257">
    <property type="entry name" value="PROKAR_LIPOPROTEIN"/>
    <property type="match status" value="1"/>
</dbReference>
<evidence type="ECO:0000259" key="5">
    <source>
        <dbReference type="PROSITE" id="PS51007"/>
    </source>
</evidence>
<keyword evidence="7" id="KW-1185">Reference proteome</keyword>
<sequence>MTGKSLSFAGKLRLSVLVSLFLGISLILSCSPGDNLPNGDPDNGGLFLPDGFEAVVVVDSVGRSRHLAVNDNGDIYVKLRVPNQAGQGLVAIRDTDNDGKADIVEVFGDYEDTGNYGTGMRIYNGYLYFSTAGEVYRTKLEPDKLVPEGEVELIVRDDYRNAEHGYEHIAKPIAFDNEGHLYVPFGSPGDVCQEFNRRPGSMGMYPCPQLEWHGGIWRFDANKLNQTQQEHGYRYATGIRSVVAMSWNQEEDALYVVQHGRDNMNRTWPDMYSPWESAVLPSEEFFRVDEGTDGGWPYYYYDQLQGKKLRNPEYGGDKKIEANPEEITYPLMGFPGHFAPNDLLFYSGNQFPDRYKNGAFIAYHGSTIRGPYPQAGYFVGFVPFENGRPSGPWEVFADGFAQLDTIVNTGDAAARPMGLSVGPDGSLYITESVQGKIWRVMYKGKKEDFGQAALDKLEERKNTRTNIKYPDPEKDNLEVGMLETGAKIYNQYCSTCHQRDGKGDGTRFPPLVETEWVTGNKRRLIEILLNGMEGPITVNGVEYNQIMPAHNFLSNDDLASVLTYIRRSFGNNANSVSAGEVQRVRDQLAAGKAN</sequence>
<dbReference type="Proteomes" id="UP001595818">
    <property type="component" value="Unassembled WGS sequence"/>
</dbReference>
<dbReference type="InterPro" id="IPR054539">
    <property type="entry name" value="Beta-prop_PDH"/>
</dbReference>
<dbReference type="PANTHER" id="PTHR35008">
    <property type="entry name" value="BLL4482 PROTEIN-RELATED"/>
    <property type="match status" value="1"/>
</dbReference>
<comment type="caution">
    <text evidence="6">The sequence shown here is derived from an EMBL/GenBank/DDBJ whole genome shotgun (WGS) entry which is preliminary data.</text>
</comment>
<evidence type="ECO:0000256" key="2">
    <source>
        <dbReference type="ARBA" id="ARBA00022723"/>
    </source>
</evidence>
<dbReference type="PANTHER" id="PTHR35008:SF8">
    <property type="entry name" value="ALCOHOL DEHYDROGENASE CYTOCHROME C SUBUNIT"/>
    <property type="match status" value="1"/>
</dbReference>
<dbReference type="RefSeq" id="WP_377061159.1">
    <property type="nucleotide sequence ID" value="NZ_JBHSJJ010000001.1"/>
</dbReference>
<dbReference type="PROSITE" id="PS51007">
    <property type="entry name" value="CYTC"/>
    <property type="match status" value="1"/>
</dbReference>
<keyword evidence="2 4" id="KW-0479">Metal-binding</keyword>
<feature type="domain" description="Cytochrome c" evidence="5">
    <location>
        <begin position="480"/>
        <end position="569"/>
    </location>
</feature>
<dbReference type="Gene3D" id="2.120.10.30">
    <property type="entry name" value="TolB, C-terminal domain"/>
    <property type="match status" value="1"/>
</dbReference>
<evidence type="ECO:0000256" key="4">
    <source>
        <dbReference type="PROSITE-ProRule" id="PRU00433"/>
    </source>
</evidence>
<dbReference type="SUPFAM" id="SSF46626">
    <property type="entry name" value="Cytochrome c"/>
    <property type="match status" value="1"/>
</dbReference>
<dbReference type="InterPro" id="IPR011042">
    <property type="entry name" value="6-blade_b-propeller_TolB-like"/>
</dbReference>
<dbReference type="InterPro" id="IPR036909">
    <property type="entry name" value="Cyt_c-like_dom_sf"/>
</dbReference>
<gene>
    <name evidence="6" type="ORF">ACFPFU_02480</name>
</gene>
<dbReference type="SUPFAM" id="SSF50952">
    <property type="entry name" value="Soluble quinoprotein glucose dehydrogenase"/>
    <property type="match status" value="1"/>
</dbReference>
<dbReference type="InterPro" id="IPR009056">
    <property type="entry name" value="Cyt_c-like_dom"/>
</dbReference>
<evidence type="ECO:0000313" key="6">
    <source>
        <dbReference type="EMBL" id="MFC4870537.1"/>
    </source>
</evidence>
<protein>
    <submittedName>
        <fullName evidence="6">C-type cytochrome</fullName>
    </submittedName>
</protein>
<dbReference type="EMBL" id="JBHSJJ010000001">
    <property type="protein sequence ID" value="MFC4870537.1"/>
    <property type="molecule type" value="Genomic_DNA"/>
</dbReference>
<dbReference type="Gene3D" id="1.10.760.10">
    <property type="entry name" value="Cytochrome c-like domain"/>
    <property type="match status" value="1"/>
</dbReference>
<accession>A0ABV9SWB4</accession>
<evidence type="ECO:0000256" key="1">
    <source>
        <dbReference type="ARBA" id="ARBA00022617"/>
    </source>
</evidence>